<proteinExistence type="predicted"/>
<dbReference type="Proteomes" id="UP000742417">
    <property type="component" value="Unassembled WGS sequence"/>
</dbReference>
<accession>A0ACB7FML4</accession>
<protein>
    <submittedName>
        <fullName evidence="1">ESF2</fullName>
    </submittedName>
</protein>
<feature type="non-terminal residue" evidence="1">
    <location>
        <position position="1"/>
    </location>
</feature>
<dbReference type="EMBL" id="JAENJO010000007">
    <property type="protein sequence ID" value="KAG8202205.1"/>
    <property type="molecule type" value="Genomic_DNA"/>
</dbReference>
<reference evidence="1" key="1">
    <citation type="submission" date="2020-12" db="EMBL/GenBank/DDBJ databases">
        <title>Draft Genome of Candida africana.</title>
        <authorList>
            <person name="Ayanbimpe G.M."/>
            <person name="Enweani I.B."/>
            <person name="Aguiyi J.C."/>
            <person name="Nnadi U.P."/>
            <person name="Izam Y."/>
            <person name="Ubani A."/>
            <person name="Ngene A.C."/>
        </authorList>
    </citation>
    <scope>NUCLEOTIDE SEQUENCE</scope>
    <source>
        <strain evidence="1">CEC4854</strain>
    </source>
</reference>
<organism evidence="1 2">
    <name type="scientific">Candida africana</name>
    <dbReference type="NCBI Taxonomy" id="241526"/>
    <lineage>
        <taxon>Eukaryota</taxon>
        <taxon>Fungi</taxon>
        <taxon>Dikarya</taxon>
        <taxon>Ascomycota</taxon>
        <taxon>Saccharomycotina</taxon>
        <taxon>Pichiomycetes</taxon>
        <taxon>Debaryomycetaceae</taxon>
        <taxon>Candida/Lodderomyces clade</taxon>
        <taxon>Candida</taxon>
    </lineage>
</organism>
<sequence>MARKQVKSKVAEKVEKKQNITTPSEKSVEDIEHDLQLPSSSDEEEDIEQEELSEEESSGDEEEKEVEKKDNINGLSDEEQEEVQQQQNKANKSGHSVNKIIKTSEATATNTSANNKSTKSKSGVIYIGRLPSGFQESELKTYFSQFGDVINVKLARNKKTGNTKHYGFIEFDSIEVAKVAAETMNNYLLFGHLIKCEVVENPHEDTFKHGNRKFKVIPWKKIAKEKHEKSRTEEEWKVLIAKFEESKQKKQEELKSKGIDFDVSAI</sequence>
<comment type="caution">
    <text evidence="1">The sequence shown here is derived from an EMBL/GenBank/DDBJ whole genome shotgun (WGS) entry which is preliminary data.</text>
</comment>
<gene>
    <name evidence="1" type="primary">ESF2</name>
    <name evidence="1" type="ORF">GWM34_02780</name>
</gene>
<name>A0ACB7FML4_9ASCO</name>
<keyword evidence="2" id="KW-1185">Reference proteome</keyword>
<evidence type="ECO:0000313" key="2">
    <source>
        <dbReference type="Proteomes" id="UP000742417"/>
    </source>
</evidence>
<evidence type="ECO:0000313" key="1">
    <source>
        <dbReference type="EMBL" id="KAG8202205.1"/>
    </source>
</evidence>